<feature type="transmembrane region" description="Helical" evidence="1">
    <location>
        <begin position="150"/>
        <end position="167"/>
    </location>
</feature>
<evidence type="ECO:0000313" key="3">
    <source>
        <dbReference type="Proteomes" id="UP001300383"/>
    </source>
</evidence>
<dbReference type="RefSeq" id="WP_283231419.1">
    <property type="nucleotide sequence ID" value="NZ_JASGBQ010000023.1"/>
</dbReference>
<evidence type="ECO:0000313" key="2">
    <source>
        <dbReference type="EMBL" id="MDI9242984.1"/>
    </source>
</evidence>
<evidence type="ECO:0008006" key="4">
    <source>
        <dbReference type="Google" id="ProtNLM"/>
    </source>
</evidence>
<gene>
    <name evidence="2" type="ORF">QJ036_10965</name>
</gene>
<keyword evidence="1" id="KW-0472">Membrane</keyword>
<proteinExistence type="predicted"/>
<dbReference type="PROSITE" id="PS51257">
    <property type="entry name" value="PROKAR_LIPOPROTEIN"/>
    <property type="match status" value="1"/>
</dbReference>
<dbReference type="EMBL" id="JASGBQ010000023">
    <property type="protein sequence ID" value="MDI9242984.1"/>
    <property type="molecule type" value="Genomic_DNA"/>
</dbReference>
<keyword evidence="1" id="KW-1133">Transmembrane helix</keyword>
<comment type="caution">
    <text evidence="2">The sequence shown here is derived from an EMBL/GenBank/DDBJ whole genome shotgun (WGS) entry which is preliminary data.</text>
</comment>
<feature type="transmembrane region" description="Helical" evidence="1">
    <location>
        <begin position="20"/>
        <end position="43"/>
    </location>
</feature>
<dbReference type="AlphaFoldDB" id="A0AAP4BB08"/>
<name>A0AAP4BB08_9FIRM</name>
<feature type="transmembrane region" description="Helical" evidence="1">
    <location>
        <begin position="119"/>
        <end position="138"/>
    </location>
</feature>
<accession>A0AAP4BB08</accession>
<reference evidence="2 3" key="1">
    <citation type="submission" date="2023-05" db="EMBL/GenBank/DDBJ databases">
        <title>[ruminococcus] sp. nov., isolated from a pig farm feces dump.</title>
        <authorList>
            <person name="Chang Y.-H."/>
        </authorList>
    </citation>
    <scope>NUCLEOTIDE SEQUENCE [LARGE SCALE GENOMIC DNA]</scope>
    <source>
        <strain evidence="2 3">YH-rum2234</strain>
    </source>
</reference>
<sequence length="181" mass="19425">MKSLQTIQKTFRVFQILTKIAFIFCVIGASACAVGTLCAAAWYSGGQVFSLFGEPITIFASGKGLNEMLAVLLSDLIRLVTEAILLAFARQYFKTEQTEGTPFTENGANLIRKLGIRCIYMPIVAVVIAAVVTVCLGAERSGDISNLPSVATGIVLILASLIFRYGAELEGGNHLQISDKE</sequence>
<evidence type="ECO:0000256" key="1">
    <source>
        <dbReference type="SAM" id="Phobius"/>
    </source>
</evidence>
<protein>
    <recommendedName>
        <fullName evidence="4">DUF2975 domain-containing protein</fullName>
    </recommendedName>
</protein>
<dbReference type="Proteomes" id="UP001300383">
    <property type="component" value="Unassembled WGS sequence"/>
</dbReference>
<organism evidence="2 3">
    <name type="scientific">Fusibacillus kribbianus</name>
    <dbReference type="NCBI Taxonomy" id="3044208"/>
    <lineage>
        <taxon>Bacteria</taxon>
        <taxon>Bacillati</taxon>
        <taxon>Bacillota</taxon>
        <taxon>Clostridia</taxon>
        <taxon>Lachnospirales</taxon>
        <taxon>Lachnospiraceae</taxon>
        <taxon>Fusibacillus</taxon>
    </lineage>
</organism>
<keyword evidence="3" id="KW-1185">Reference proteome</keyword>
<keyword evidence="1" id="KW-0812">Transmembrane</keyword>